<dbReference type="InterPro" id="IPR012710">
    <property type="entry name" value="Phosphonoacetate_hydro"/>
</dbReference>
<dbReference type="Gene3D" id="3.40.720.10">
    <property type="entry name" value="Alkaline Phosphatase, subunit A"/>
    <property type="match status" value="1"/>
</dbReference>
<evidence type="ECO:0000313" key="1">
    <source>
        <dbReference type="EMBL" id="SHF57936.1"/>
    </source>
</evidence>
<dbReference type="PANTHER" id="PTHR10151:SF120">
    <property type="entry name" value="BIS(5'-ADENOSYL)-TRIPHOSPHATASE"/>
    <property type="match status" value="1"/>
</dbReference>
<keyword evidence="2" id="KW-1185">Reference proteome</keyword>
<protein>
    <submittedName>
        <fullName evidence="1">Phosphonoacetate hydrolase</fullName>
    </submittedName>
</protein>
<dbReference type="NCBIfam" id="TIGR02335">
    <property type="entry name" value="hydr_PhnA"/>
    <property type="match status" value="1"/>
</dbReference>
<name>A0A1M5CTD7_9FLAO</name>
<dbReference type="InterPro" id="IPR002591">
    <property type="entry name" value="Phosphodiest/P_Trfase"/>
</dbReference>
<gene>
    <name evidence="1" type="ORF">SAMN03080594_105186</name>
</gene>
<evidence type="ECO:0000313" key="2">
    <source>
        <dbReference type="Proteomes" id="UP000184406"/>
    </source>
</evidence>
<dbReference type="Gene3D" id="3.30.1360.110">
    <property type="entry name" value="Domain 2, Phosphonoacetate Hydrolase"/>
    <property type="match status" value="1"/>
</dbReference>
<organism evidence="1 2">
    <name type="scientific">Arenibacter palladensis</name>
    <dbReference type="NCBI Taxonomy" id="237373"/>
    <lineage>
        <taxon>Bacteria</taxon>
        <taxon>Pseudomonadati</taxon>
        <taxon>Bacteroidota</taxon>
        <taxon>Flavobacteriia</taxon>
        <taxon>Flavobacteriales</taxon>
        <taxon>Flavobacteriaceae</taxon>
        <taxon>Arenibacter</taxon>
    </lineage>
</organism>
<dbReference type="AlphaFoldDB" id="A0A1M5CTD7"/>
<dbReference type="InterPro" id="IPR017850">
    <property type="entry name" value="Alkaline_phosphatase_core_sf"/>
</dbReference>
<dbReference type="PANTHER" id="PTHR10151">
    <property type="entry name" value="ECTONUCLEOTIDE PYROPHOSPHATASE/PHOSPHODIESTERASE"/>
    <property type="match status" value="1"/>
</dbReference>
<dbReference type="SUPFAM" id="SSF53649">
    <property type="entry name" value="Alkaline phosphatase-like"/>
    <property type="match status" value="1"/>
</dbReference>
<sequence>MYFSAKFKKNSKTFYSMNINSRNYPKQKQTIIGICMDGTSYPYYEGAKEVMPNLQRFIKEGSMGMVKSVIPSFTNPNNMAIVTGVTPKVNGICGNFYWDTELQEEVMMNDPKYLKVPTILSELSKNGRKVAVVTAKDKLRKMLAHNLDGICFSAEFANQATLEENGIENVEQGLMGKERPGIYDPYISVYCIEAGAKLLKREHFDVMYLTTTDFVQHKYAPGSPDANDFLSKIDLWLGELDKLGAIIGVTADHGMQAKTNPDGSPKVQFIEQLLDAQNIKSRVILPITDPYVVHHGALGGYGTLYLEDKSQLQAAKDYLLSLDGIEKVLTNAEAVEEYELPGDRIGDLVVLADSATTIGRTPDWHELDKVKEGLRSHGGEHCQVVPMIFNKKLNAEYSEKLASGASRNFDLFHFLSNGFSN</sequence>
<dbReference type="InterPro" id="IPR023116">
    <property type="entry name" value="Phosphonoacetate_hydro_insert"/>
</dbReference>
<dbReference type="CDD" id="cd16018">
    <property type="entry name" value="Enpp"/>
    <property type="match status" value="1"/>
</dbReference>
<keyword evidence="1" id="KW-0378">Hydrolase</keyword>
<dbReference type="Proteomes" id="UP000184406">
    <property type="component" value="Unassembled WGS sequence"/>
</dbReference>
<dbReference type="Pfam" id="PF01663">
    <property type="entry name" value="Phosphodiest"/>
    <property type="match status" value="1"/>
</dbReference>
<reference evidence="2" key="1">
    <citation type="submission" date="2016-11" db="EMBL/GenBank/DDBJ databases">
        <authorList>
            <person name="Varghese N."/>
            <person name="Submissions S."/>
        </authorList>
    </citation>
    <scope>NUCLEOTIDE SEQUENCE [LARGE SCALE GENOMIC DNA]</scope>
    <source>
        <strain evidence="2">DSM 17539</strain>
    </source>
</reference>
<accession>A0A1M5CTD7</accession>
<proteinExistence type="predicted"/>
<dbReference type="GO" id="GO:0047400">
    <property type="term" value="F:phosphonoacetate hydrolase activity"/>
    <property type="evidence" value="ECO:0007669"/>
    <property type="project" value="InterPro"/>
</dbReference>
<dbReference type="EMBL" id="FQUX01000005">
    <property type="protein sequence ID" value="SHF57936.1"/>
    <property type="molecule type" value="Genomic_DNA"/>
</dbReference>